<dbReference type="AlphaFoldDB" id="A0A1H3AN70"/>
<proteinExistence type="predicted"/>
<reference evidence="2 3" key="1">
    <citation type="submission" date="2016-10" db="EMBL/GenBank/DDBJ databases">
        <authorList>
            <person name="de Groot N.N."/>
        </authorList>
    </citation>
    <scope>NUCLEOTIDE SEQUENCE [LARGE SCALE GENOMIC DNA]</scope>
    <source>
        <strain evidence="2 3">DSM 23310</strain>
    </source>
</reference>
<dbReference type="RefSeq" id="WP_093753408.1">
    <property type="nucleotide sequence ID" value="NZ_BSYN01000015.1"/>
</dbReference>
<evidence type="ECO:0000313" key="2">
    <source>
        <dbReference type="EMBL" id="SDX30279.1"/>
    </source>
</evidence>
<evidence type="ECO:0000259" key="1">
    <source>
        <dbReference type="Pfam" id="PF07435"/>
    </source>
</evidence>
<gene>
    <name evidence="2" type="ORF">SAMN05660923_02065</name>
</gene>
<dbReference type="Pfam" id="PF07435">
    <property type="entry name" value="YycH"/>
    <property type="match status" value="1"/>
</dbReference>
<dbReference type="Proteomes" id="UP000198828">
    <property type="component" value="Unassembled WGS sequence"/>
</dbReference>
<sequence length="477" mass="56295">MYKERIKTFLLLFLVFISIFLTKQLWMQMPYDIFSLFERREAISANFLFTDMIKPDKYQLNFNEKNHTFFYSDDDNNLWTSSRVFLADIFSSNSVIMENISAKELLNLHNSRSIVFYFPENFNTYILARSLGVQKPGDIVENIADINRIYFYLGAGEPYIIFSNGKENLKVYSSNLNLDSIKNRLKAIENADYTYYYPIRETLNVNNDIYIPYRMSKNLPIVYVENELKTDDIEEMRGIAEIFFKKDIDYIREIIENNGSILYLYNQKVLKINQNGLLEYFSPLEEPVKERNLYISLNTTSEFLSNHLGVPKDLYLSKIEEIESEGNLGYRLTFKYRIRGIPVILSKDIAEDFIQIDVFNSYIRNYKRFIRRDMNININEAEESKQMLSTYYIINNNYQLLEKGYLEDNKLSLEAIDEEALKEEVLSSIKDISLTYLDPCNNKQNERLIGVWLLKVGNRTYAFDAYDGELLFSEINS</sequence>
<evidence type="ECO:0000313" key="3">
    <source>
        <dbReference type="Proteomes" id="UP000198828"/>
    </source>
</evidence>
<dbReference type="OrthoDB" id="1696612at2"/>
<dbReference type="InterPro" id="IPR042274">
    <property type="entry name" value="YycH/YycI_2"/>
</dbReference>
<dbReference type="EMBL" id="FNNG01000009">
    <property type="protein sequence ID" value="SDX30279.1"/>
    <property type="molecule type" value="Genomic_DNA"/>
</dbReference>
<dbReference type="Gene3D" id="3.30.310.160">
    <property type="entry name" value="YycH protein, domain 2"/>
    <property type="match status" value="1"/>
</dbReference>
<feature type="domain" description="Regulatory protein YycH" evidence="1">
    <location>
        <begin position="4"/>
        <end position="393"/>
    </location>
</feature>
<keyword evidence="3" id="KW-1185">Reference proteome</keyword>
<organism evidence="2 3">
    <name type="scientific">Tepidimicrobium xylanilyticum</name>
    <dbReference type="NCBI Taxonomy" id="1123352"/>
    <lineage>
        <taxon>Bacteria</taxon>
        <taxon>Bacillati</taxon>
        <taxon>Bacillota</taxon>
        <taxon>Tissierellia</taxon>
        <taxon>Tissierellales</taxon>
        <taxon>Tepidimicrobiaceae</taxon>
        <taxon>Tepidimicrobium</taxon>
    </lineage>
</organism>
<dbReference type="InterPro" id="IPR009996">
    <property type="entry name" value="YycH"/>
</dbReference>
<accession>A0A1H3AN70</accession>
<protein>
    <submittedName>
        <fullName evidence="2">Two-component signal transduction system YycFG, regulatory protein YycH</fullName>
    </submittedName>
</protein>
<name>A0A1H3AN70_9FIRM</name>